<dbReference type="Pfam" id="PF02909">
    <property type="entry name" value="TetR_C_1"/>
    <property type="match status" value="1"/>
</dbReference>
<evidence type="ECO:0000313" key="9">
    <source>
        <dbReference type="Proteomes" id="UP001432075"/>
    </source>
</evidence>
<evidence type="ECO:0000256" key="3">
    <source>
        <dbReference type="ARBA" id="ARBA00023163"/>
    </source>
</evidence>
<dbReference type="PROSITE" id="PS50977">
    <property type="entry name" value="HTH_TETR_2"/>
    <property type="match status" value="1"/>
</dbReference>
<evidence type="ECO:0000256" key="1">
    <source>
        <dbReference type="ARBA" id="ARBA00023015"/>
    </source>
</evidence>
<keyword evidence="6" id="KW-1133">Transmembrane helix</keyword>
<keyword evidence="9" id="KW-1185">Reference proteome</keyword>
<dbReference type="InterPro" id="IPR036271">
    <property type="entry name" value="Tet_transcr_reg_TetR-rel_C_sf"/>
</dbReference>
<dbReference type="InterPro" id="IPR050109">
    <property type="entry name" value="HTH-type_TetR-like_transc_reg"/>
</dbReference>
<feature type="domain" description="HTH tetR-type" evidence="7">
    <location>
        <begin position="33"/>
        <end position="93"/>
    </location>
</feature>
<evidence type="ECO:0000313" key="8">
    <source>
        <dbReference type="EMBL" id="WUO47747.1"/>
    </source>
</evidence>
<evidence type="ECO:0000256" key="5">
    <source>
        <dbReference type="SAM" id="MobiDB-lite"/>
    </source>
</evidence>
<protein>
    <submittedName>
        <fullName evidence="8">TetR/AcrR family transcriptional regulator</fullName>
    </submittedName>
</protein>
<dbReference type="Proteomes" id="UP001432075">
    <property type="component" value="Chromosome"/>
</dbReference>
<proteinExistence type="predicted"/>
<feature type="compositionally biased region" description="Low complexity" evidence="5">
    <location>
        <begin position="118"/>
        <end position="127"/>
    </location>
</feature>
<dbReference type="InterPro" id="IPR001647">
    <property type="entry name" value="HTH_TetR"/>
</dbReference>
<evidence type="ECO:0000256" key="6">
    <source>
        <dbReference type="SAM" id="Phobius"/>
    </source>
</evidence>
<dbReference type="Gene3D" id="1.10.357.10">
    <property type="entry name" value="Tetracycline Repressor, domain 2"/>
    <property type="match status" value="1"/>
</dbReference>
<dbReference type="InterPro" id="IPR009057">
    <property type="entry name" value="Homeodomain-like_sf"/>
</dbReference>
<gene>
    <name evidence="8" type="ORF">OHU17_18840</name>
</gene>
<accession>A0ABZ1RNZ1</accession>
<keyword evidence="6" id="KW-0472">Membrane</keyword>
<organism evidence="8 9">
    <name type="scientific">Streptomyces goshikiensis</name>
    <dbReference type="NCBI Taxonomy" id="1942"/>
    <lineage>
        <taxon>Bacteria</taxon>
        <taxon>Bacillati</taxon>
        <taxon>Actinomycetota</taxon>
        <taxon>Actinomycetes</taxon>
        <taxon>Kitasatosporales</taxon>
        <taxon>Streptomycetaceae</taxon>
        <taxon>Streptomyces</taxon>
    </lineage>
</organism>
<dbReference type="PANTHER" id="PTHR30055:SF151">
    <property type="entry name" value="TRANSCRIPTIONAL REGULATORY PROTEIN"/>
    <property type="match status" value="1"/>
</dbReference>
<feature type="compositionally biased region" description="Pro residues" evidence="5">
    <location>
        <begin position="98"/>
        <end position="117"/>
    </location>
</feature>
<dbReference type="SUPFAM" id="SSF48498">
    <property type="entry name" value="Tetracyclin repressor-like, C-terminal domain"/>
    <property type="match status" value="1"/>
</dbReference>
<evidence type="ECO:0000259" key="7">
    <source>
        <dbReference type="PROSITE" id="PS50977"/>
    </source>
</evidence>
<keyword evidence="6" id="KW-0812">Transmembrane</keyword>
<dbReference type="Gene3D" id="1.10.10.60">
    <property type="entry name" value="Homeodomain-like"/>
    <property type="match status" value="1"/>
</dbReference>
<dbReference type="EMBL" id="CP108057">
    <property type="protein sequence ID" value="WUO47747.1"/>
    <property type="molecule type" value="Genomic_DNA"/>
</dbReference>
<feature type="DNA-binding region" description="H-T-H motif" evidence="4">
    <location>
        <begin position="56"/>
        <end position="75"/>
    </location>
</feature>
<sequence length="240" mass="25184">MVTAADPEETRTSVWLTARPAAPARRRSEAPSGLDRERITAATVRLLDAEGLGRFSMRRLAAELGVTAMSLYWYVDTKHDLLELALDRALGELALPAAPDPKPESPPEALPESPPETGPEAGPGTGPAAWPGRLRVLACGYRKLLVAHPWVAPLTAAYPNIGPHARAFDAALQRLLDATGLAESRRTGAHLAVSYFLHGCGGAARRLPERDFRLALDVLIAGIGGVGGIGGVAGSAAKIA</sequence>
<dbReference type="RefSeq" id="WP_328776267.1">
    <property type="nucleotide sequence ID" value="NZ_CP108057.1"/>
</dbReference>
<keyword evidence="1" id="KW-0805">Transcription regulation</keyword>
<dbReference type="SUPFAM" id="SSF46689">
    <property type="entry name" value="Homeodomain-like"/>
    <property type="match status" value="1"/>
</dbReference>
<keyword evidence="3" id="KW-0804">Transcription</keyword>
<keyword evidence="2 4" id="KW-0238">DNA-binding</keyword>
<dbReference type="Pfam" id="PF00440">
    <property type="entry name" value="TetR_N"/>
    <property type="match status" value="1"/>
</dbReference>
<feature type="transmembrane region" description="Helical" evidence="6">
    <location>
        <begin position="214"/>
        <end position="237"/>
    </location>
</feature>
<evidence type="ECO:0000256" key="4">
    <source>
        <dbReference type="PROSITE-ProRule" id="PRU00335"/>
    </source>
</evidence>
<name>A0ABZ1RNZ1_9ACTN</name>
<dbReference type="InterPro" id="IPR004111">
    <property type="entry name" value="Repressor_TetR_C"/>
</dbReference>
<reference evidence="8" key="1">
    <citation type="submission" date="2022-10" db="EMBL/GenBank/DDBJ databases">
        <title>The complete genomes of actinobacterial strains from the NBC collection.</title>
        <authorList>
            <person name="Joergensen T.S."/>
            <person name="Alvarez Arevalo M."/>
            <person name="Sterndorff E.B."/>
            <person name="Faurdal D."/>
            <person name="Vuksanovic O."/>
            <person name="Mourched A.-S."/>
            <person name="Charusanti P."/>
            <person name="Shaw S."/>
            <person name="Blin K."/>
            <person name="Weber T."/>
        </authorList>
    </citation>
    <scope>NUCLEOTIDE SEQUENCE</scope>
    <source>
        <strain evidence="8">NBC_00283</strain>
    </source>
</reference>
<dbReference type="PANTHER" id="PTHR30055">
    <property type="entry name" value="HTH-TYPE TRANSCRIPTIONAL REGULATOR RUTR"/>
    <property type="match status" value="1"/>
</dbReference>
<feature type="region of interest" description="Disordered" evidence="5">
    <location>
        <begin position="95"/>
        <end position="127"/>
    </location>
</feature>
<evidence type="ECO:0000256" key="2">
    <source>
        <dbReference type="ARBA" id="ARBA00023125"/>
    </source>
</evidence>